<accession>M9M0T1</accession>
<feature type="chain" id="PRO_5004100435" description="Large ribosomal subunit protein uL11m" evidence="7">
    <location>
        <begin position="29"/>
        <end position="199"/>
    </location>
</feature>
<dbReference type="PANTHER" id="PTHR11661">
    <property type="entry name" value="60S RIBOSOMAL PROTEIN L12"/>
    <property type="match status" value="1"/>
</dbReference>
<dbReference type="InterPro" id="IPR020783">
    <property type="entry name" value="Ribosomal_uL11_C"/>
</dbReference>
<dbReference type="STRING" id="1151754.M9M0T1"/>
<dbReference type="GO" id="GO:0006412">
    <property type="term" value="P:translation"/>
    <property type="evidence" value="ECO:0007669"/>
    <property type="project" value="InterPro"/>
</dbReference>
<keyword evidence="2 5" id="KW-0689">Ribosomal protein</keyword>
<dbReference type="SUPFAM" id="SSF46906">
    <property type="entry name" value="Ribosomal protein L11, C-terminal domain"/>
    <property type="match status" value="1"/>
</dbReference>
<dbReference type="Pfam" id="PF00298">
    <property type="entry name" value="Ribosomal_L11"/>
    <property type="match status" value="1"/>
</dbReference>
<protein>
    <recommendedName>
        <fullName evidence="4">Large ribosomal subunit protein uL11m</fullName>
    </recommendedName>
</protein>
<dbReference type="Pfam" id="PF03946">
    <property type="entry name" value="Ribosomal_L11_N"/>
    <property type="match status" value="1"/>
</dbReference>
<evidence type="ECO:0000259" key="9">
    <source>
        <dbReference type="Pfam" id="PF03946"/>
    </source>
</evidence>
<dbReference type="OrthoDB" id="1091498at2759"/>
<dbReference type="PANTHER" id="PTHR11661:SF1">
    <property type="entry name" value="LARGE RIBOSOMAL SUBUNIT PROTEIN UL11M"/>
    <property type="match status" value="1"/>
</dbReference>
<gene>
    <name evidence="10" type="ORF">PANT_25c00017</name>
</gene>
<evidence type="ECO:0000256" key="2">
    <source>
        <dbReference type="ARBA" id="ARBA00022980"/>
    </source>
</evidence>
<feature type="domain" description="Large ribosomal subunit protein uL11 C-terminal" evidence="8">
    <location>
        <begin position="80"/>
        <end position="126"/>
    </location>
</feature>
<dbReference type="Gene3D" id="3.30.1550.10">
    <property type="entry name" value="Ribosomal protein L11/L12, N-terminal domain"/>
    <property type="match status" value="1"/>
</dbReference>
<dbReference type="GO" id="GO:0005762">
    <property type="term" value="C:mitochondrial large ribosomal subunit"/>
    <property type="evidence" value="ECO:0007669"/>
    <property type="project" value="TreeGrafter"/>
</dbReference>
<dbReference type="SUPFAM" id="SSF54747">
    <property type="entry name" value="Ribosomal L11/L12e N-terminal domain"/>
    <property type="match status" value="1"/>
</dbReference>
<sequence length="199" mass="21095">MSKKGGQAAAAAVSTFVKLLVPAGKASAQPPVGPALGAKGVKAMDFAKEFNAKTAHLEVGLPTPAIVKINPDRTFSFEIKTPPTSLLLKRAAGIETGAGKAGSQVAGTITMKHIYEIAKIKMQDVKGVQEEQVSSAALVSNVHLRTSTDLTPQPSSGLATDVQGHRRQRKEYGPAHRSMSHVLTLTFPKMRPLCRSVYL</sequence>
<dbReference type="InterPro" id="IPR036796">
    <property type="entry name" value="Ribosomal_uL11_N_sf"/>
</dbReference>
<evidence type="ECO:0000259" key="8">
    <source>
        <dbReference type="Pfam" id="PF00298"/>
    </source>
</evidence>
<organism evidence="10 11">
    <name type="scientific">Pseudozyma antarctica (strain T-34)</name>
    <name type="common">Yeast</name>
    <name type="synonym">Candida antarctica</name>
    <dbReference type="NCBI Taxonomy" id="1151754"/>
    <lineage>
        <taxon>Eukaryota</taxon>
        <taxon>Fungi</taxon>
        <taxon>Dikarya</taxon>
        <taxon>Basidiomycota</taxon>
        <taxon>Ustilaginomycotina</taxon>
        <taxon>Ustilaginomycetes</taxon>
        <taxon>Ustilaginales</taxon>
        <taxon>Ustilaginaceae</taxon>
        <taxon>Moesziomyces</taxon>
    </lineage>
</organism>
<evidence type="ECO:0000256" key="3">
    <source>
        <dbReference type="ARBA" id="ARBA00023274"/>
    </source>
</evidence>
<dbReference type="Gene3D" id="1.10.10.250">
    <property type="entry name" value="Ribosomal protein L11, C-terminal domain"/>
    <property type="match status" value="1"/>
</dbReference>
<dbReference type="HAMAP" id="MF_00736">
    <property type="entry name" value="Ribosomal_uL11"/>
    <property type="match status" value="1"/>
</dbReference>
<evidence type="ECO:0000256" key="4">
    <source>
        <dbReference type="ARBA" id="ARBA00040104"/>
    </source>
</evidence>
<dbReference type="GO" id="GO:0003735">
    <property type="term" value="F:structural constituent of ribosome"/>
    <property type="evidence" value="ECO:0007669"/>
    <property type="project" value="InterPro"/>
</dbReference>
<reference evidence="11" key="1">
    <citation type="journal article" date="2013" name="Genome Announc.">
        <title>Genome sequence of the basidiomycetous yeast Pseudozyma antarctica T-34, a producer of the glycolipid biosurfactants mannosylerythritol lipids.</title>
        <authorList>
            <person name="Morita T."/>
            <person name="Koike H."/>
            <person name="Koyama Y."/>
            <person name="Hagiwara H."/>
            <person name="Ito E."/>
            <person name="Fukuoka T."/>
            <person name="Imura T."/>
            <person name="Machida M."/>
            <person name="Kitamoto D."/>
        </authorList>
    </citation>
    <scope>NUCLEOTIDE SEQUENCE [LARGE SCALE GENOMIC DNA]</scope>
    <source>
        <strain evidence="11">T-34</strain>
    </source>
</reference>
<dbReference type="InterPro" id="IPR000911">
    <property type="entry name" value="Ribosomal_uL11"/>
</dbReference>
<dbReference type="SMART" id="SM00649">
    <property type="entry name" value="RL11"/>
    <property type="match status" value="1"/>
</dbReference>
<evidence type="ECO:0000313" key="11">
    <source>
        <dbReference type="Proteomes" id="UP000011976"/>
    </source>
</evidence>
<dbReference type="FunFam" id="1.10.10.250:FF:000003">
    <property type="entry name" value="Mitochondrial ribosomal protein L11"/>
    <property type="match status" value="1"/>
</dbReference>
<comment type="similarity">
    <text evidence="1 5">Belongs to the universal ribosomal protein uL11 family.</text>
</comment>
<dbReference type="GO" id="GO:0070180">
    <property type="term" value="F:large ribosomal subunit rRNA binding"/>
    <property type="evidence" value="ECO:0007669"/>
    <property type="project" value="TreeGrafter"/>
</dbReference>
<feature type="signal peptide" evidence="7">
    <location>
        <begin position="1"/>
        <end position="28"/>
    </location>
</feature>
<evidence type="ECO:0000256" key="6">
    <source>
        <dbReference type="SAM" id="MobiDB-lite"/>
    </source>
</evidence>
<dbReference type="InterPro" id="IPR036769">
    <property type="entry name" value="Ribosomal_uL11_C_sf"/>
</dbReference>
<dbReference type="EMBL" id="DF196791">
    <property type="protein sequence ID" value="GAC77179.1"/>
    <property type="molecule type" value="Genomic_DNA"/>
</dbReference>
<keyword evidence="7" id="KW-0732">Signal</keyword>
<dbReference type="Proteomes" id="UP000011976">
    <property type="component" value="Unassembled WGS sequence"/>
</dbReference>
<feature type="region of interest" description="Disordered" evidence="6">
    <location>
        <begin position="148"/>
        <end position="175"/>
    </location>
</feature>
<dbReference type="InterPro" id="IPR020784">
    <property type="entry name" value="Ribosomal_uL11_N"/>
</dbReference>
<feature type="compositionally biased region" description="Polar residues" evidence="6">
    <location>
        <begin position="148"/>
        <end position="158"/>
    </location>
</feature>
<evidence type="ECO:0000313" key="10">
    <source>
        <dbReference type="EMBL" id="GAC77179.1"/>
    </source>
</evidence>
<keyword evidence="3 5" id="KW-0687">Ribonucleoprotein</keyword>
<proteinExistence type="inferred from homology"/>
<evidence type="ECO:0000256" key="7">
    <source>
        <dbReference type="SAM" id="SignalP"/>
    </source>
</evidence>
<dbReference type="AlphaFoldDB" id="M9M0T1"/>
<evidence type="ECO:0000256" key="5">
    <source>
        <dbReference type="RuleBase" id="RU003978"/>
    </source>
</evidence>
<dbReference type="CDD" id="cd00349">
    <property type="entry name" value="Ribosomal_L11"/>
    <property type="match status" value="1"/>
</dbReference>
<feature type="domain" description="Large ribosomal subunit protein uL11 N-terminal" evidence="9">
    <location>
        <begin position="17"/>
        <end position="75"/>
    </location>
</feature>
<evidence type="ECO:0000256" key="1">
    <source>
        <dbReference type="ARBA" id="ARBA00010537"/>
    </source>
</evidence>
<name>M9M0T1_PSEA3</name>